<accession>A0ABR7HRU5</accession>
<dbReference type="EMBL" id="JACOPR010000002">
    <property type="protein sequence ID" value="MBC5730245.1"/>
    <property type="molecule type" value="Genomic_DNA"/>
</dbReference>
<organism evidence="1 2">
    <name type="scientific">Pseudoflavonifractor hominis</name>
    <dbReference type="NCBI Taxonomy" id="2763059"/>
    <lineage>
        <taxon>Bacteria</taxon>
        <taxon>Bacillati</taxon>
        <taxon>Bacillota</taxon>
        <taxon>Clostridia</taxon>
        <taxon>Eubacteriales</taxon>
        <taxon>Oscillospiraceae</taxon>
        <taxon>Pseudoflavonifractor</taxon>
    </lineage>
</organism>
<reference evidence="1 2" key="1">
    <citation type="submission" date="2020-08" db="EMBL/GenBank/DDBJ databases">
        <title>Genome public.</title>
        <authorList>
            <person name="Liu C."/>
            <person name="Sun Q."/>
        </authorList>
    </citation>
    <scope>NUCLEOTIDE SEQUENCE [LARGE SCALE GENOMIC DNA]</scope>
    <source>
        <strain evidence="1 2">New-38</strain>
    </source>
</reference>
<gene>
    <name evidence="1" type="ORF">H8S34_05265</name>
</gene>
<sequence length="102" mass="11897">MTYNAVKEVISMCEQGNEENIIPLVLAEQAVGQLVLKWMGQEARERVIYHLGCNRAVHALEEIRQVLENMDIDDPTCFRRIEEIIGIFFDHGLPTRRHEEFE</sequence>
<dbReference type="Proteomes" id="UP000660021">
    <property type="component" value="Unassembled WGS sequence"/>
</dbReference>
<keyword evidence="2" id="KW-1185">Reference proteome</keyword>
<comment type="caution">
    <text evidence="1">The sequence shown here is derived from an EMBL/GenBank/DDBJ whole genome shotgun (WGS) entry which is preliminary data.</text>
</comment>
<evidence type="ECO:0000313" key="1">
    <source>
        <dbReference type="EMBL" id="MBC5730245.1"/>
    </source>
</evidence>
<proteinExistence type="predicted"/>
<evidence type="ECO:0000313" key="2">
    <source>
        <dbReference type="Proteomes" id="UP000660021"/>
    </source>
</evidence>
<protein>
    <submittedName>
        <fullName evidence="1">Uncharacterized protein</fullName>
    </submittedName>
</protein>
<name>A0ABR7HRU5_9FIRM</name>